<feature type="transmembrane region" description="Helical" evidence="2">
    <location>
        <begin position="226"/>
        <end position="244"/>
    </location>
</feature>
<dbReference type="OMA" id="CPRWIRY"/>
<gene>
    <name evidence="3" type="ORF">AMAG_02989</name>
</gene>
<evidence type="ECO:0000313" key="4">
    <source>
        <dbReference type="Proteomes" id="UP000054350"/>
    </source>
</evidence>
<dbReference type="eggNOG" id="ENOG502S1T1">
    <property type="taxonomic scope" value="Eukaryota"/>
</dbReference>
<sequence>MQSNQYGYTDQSQPQRPFPRRPYGGGNGGLPVSSAPPWVASSQSSSAYSAPNNPYSAPYVGQSSSAYSAPNNPYSAPYAGSVHSRHGSARSGDPYGRAAQYGYPLVGAPAAPAPPPPQPMVATSASAPRAGQIYQIIPEAELGRMQSAPPPAPTAAPASNSYAIVPANANGGSAPRTGWSIPRPAATFHPVPSSDDLKGVDRRSSGCSRACGCCACGWKCGCCVCLLVLILIVGGLALFAFLYVKVPTVAFAGAQAPTTRAPLALDLGAASATVNWDFAFSVTNANSFGVGVATLAMQGFPSSAATSANDRIANGSVSDVWIAKNAATRVLFPVTFTWQLAQASQSTYFNGLLTACGATGGAGGGQVSVYYELAIGLSLLKPFGITFPYKSTQSFACPVNLSQLNGIQQLLQAVQNATGNAGGASTSKRSVDMGVPWHWSAAAGAVVAGG</sequence>
<feature type="compositionally biased region" description="Polar residues" evidence="1">
    <location>
        <begin position="1"/>
        <end position="10"/>
    </location>
</feature>
<keyword evidence="2" id="KW-1133">Transmembrane helix</keyword>
<dbReference type="Proteomes" id="UP000054350">
    <property type="component" value="Unassembled WGS sequence"/>
</dbReference>
<evidence type="ECO:0000313" key="3">
    <source>
        <dbReference type="EMBL" id="KNE57256.1"/>
    </source>
</evidence>
<keyword evidence="2" id="KW-0472">Membrane</keyword>
<reference evidence="3 4" key="1">
    <citation type="submission" date="2009-11" db="EMBL/GenBank/DDBJ databases">
        <title>Annotation of Allomyces macrogynus ATCC 38327.</title>
        <authorList>
            <consortium name="The Broad Institute Genome Sequencing Platform"/>
            <person name="Russ C."/>
            <person name="Cuomo C."/>
            <person name="Burger G."/>
            <person name="Gray M.W."/>
            <person name="Holland P.W.H."/>
            <person name="King N."/>
            <person name="Lang F.B.F."/>
            <person name="Roger A.J."/>
            <person name="Ruiz-Trillo I."/>
            <person name="Young S.K."/>
            <person name="Zeng Q."/>
            <person name="Gargeya S."/>
            <person name="Fitzgerald M."/>
            <person name="Haas B."/>
            <person name="Abouelleil A."/>
            <person name="Alvarado L."/>
            <person name="Arachchi H.M."/>
            <person name="Berlin A."/>
            <person name="Chapman S.B."/>
            <person name="Gearin G."/>
            <person name="Goldberg J."/>
            <person name="Griggs A."/>
            <person name="Gujja S."/>
            <person name="Hansen M."/>
            <person name="Heiman D."/>
            <person name="Howarth C."/>
            <person name="Larimer J."/>
            <person name="Lui A."/>
            <person name="MacDonald P.J.P."/>
            <person name="McCowen C."/>
            <person name="Montmayeur A."/>
            <person name="Murphy C."/>
            <person name="Neiman D."/>
            <person name="Pearson M."/>
            <person name="Priest M."/>
            <person name="Roberts A."/>
            <person name="Saif S."/>
            <person name="Shea T."/>
            <person name="Sisk P."/>
            <person name="Stolte C."/>
            <person name="Sykes S."/>
            <person name="Wortman J."/>
            <person name="Nusbaum C."/>
            <person name="Birren B."/>
        </authorList>
    </citation>
    <scope>NUCLEOTIDE SEQUENCE [LARGE SCALE GENOMIC DNA]</scope>
    <source>
        <strain evidence="3 4">ATCC 38327</strain>
    </source>
</reference>
<feature type="compositionally biased region" description="Polar residues" evidence="1">
    <location>
        <begin position="61"/>
        <end position="73"/>
    </location>
</feature>
<dbReference type="VEuPathDB" id="FungiDB:AMAG_02989"/>
<reference evidence="4" key="2">
    <citation type="submission" date="2009-11" db="EMBL/GenBank/DDBJ databases">
        <title>The Genome Sequence of Allomyces macrogynus strain ATCC 38327.</title>
        <authorList>
            <consortium name="The Broad Institute Genome Sequencing Platform"/>
            <person name="Russ C."/>
            <person name="Cuomo C."/>
            <person name="Shea T."/>
            <person name="Young S.K."/>
            <person name="Zeng Q."/>
            <person name="Koehrsen M."/>
            <person name="Haas B."/>
            <person name="Borodovsky M."/>
            <person name="Guigo R."/>
            <person name="Alvarado L."/>
            <person name="Berlin A."/>
            <person name="Borenstein D."/>
            <person name="Chen Z."/>
            <person name="Engels R."/>
            <person name="Freedman E."/>
            <person name="Gellesch M."/>
            <person name="Goldberg J."/>
            <person name="Griggs A."/>
            <person name="Gujja S."/>
            <person name="Heiman D."/>
            <person name="Hepburn T."/>
            <person name="Howarth C."/>
            <person name="Jen D."/>
            <person name="Larson L."/>
            <person name="Lewis B."/>
            <person name="Mehta T."/>
            <person name="Park D."/>
            <person name="Pearson M."/>
            <person name="Roberts A."/>
            <person name="Saif S."/>
            <person name="Shenoy N."/>
            <person name="Sisk P."/>
            <person name="Stolte C."/>
            <person name="Sykes S."/>
            <person name="Walk T."/>
            <person name="White J."/>
            <person name="Yandava C."/>
            <person name="Burger G."/>
            <person name="Gray M.W."/>
            <person name="Holland P.W.H."/>
            <person name="King N."/>
            <person name="Lang F.B.F."/>
            <person name="Roger A.J."/>
            <person name="Ruiz-Trillo I."/>
            <person name="Lander E."/>
            <person name="Nusbaum C."/>
        </authorList>
    </citation>
    <scope>NUCLEOTIDE SEQUENCE [LARGE SCALE GENOMIC DNA]</scope>
    <source>
        <strain evidence="4">ATCC 38327</strain>
    </source>
</reference>
<keyword evidence="2" id="KW-0812">Transmembrane</keyword>
<protein>
    <recommendedName>
        <fullName evidence="5">Late embryogenesis abundant protein LEA-2 subgroup domain-containing protein</fullName>
    </recommendedName>
</protein>
<dbReference type="OrthoDB" id="5588076at2759"/>
<proteinExistence type="predicted"/>
<keyword evidence="4" id="KW-1185">Reference proteome</keyword>
<dbReference type="EMBL" id="GG745331">
    <property type="protein sequence ID" value="KNE57256.1"/>
    <property type="molecule type" value="Genomic_DNA"/>
</dbReference>
<feature type="region of interest" description="Disordered" evidence="1">
    <location>
        <begin position="1"/>
        <end position="73"/>
    </location>
</feature>
<feature type="compositionally biased region" description="Low complexity" evidence="1">
    <location>
        <begin position="30"/>
        <end position="58"/>
    </location>
</feature>
<evidence type="ECO:0008006" key="5">
    <source>
        <dbReference type="Google" id="ProtNLM"/>
    </source>
</evidence>
<organism evidence="3 4">
    <name type="scientific">Allomyces macrogynus (strain ATCC 38327)</name>
    <name type="common">Allomyces javanicus var. macrogynus</name>
    <dbReference type="NCBI Taxonomy" id="578462"/>
    <lineage>
        <taxon>Eukaryota</taxon>
        <taxon>Fungi</taxon>
        <taxon>Fungi incertae sedis</taxon>
        <taxon>Blastocladiomycota</taxon>
        <taxon>Blastocladiomycetes</taxon>
        <taxon>Blastocladiales</taxon>
        <taxon>Blastocladiaceae</taxon>
        <taxon>Allomyces</taxon>
    </lineage>
</organism>
<evidence type="ECO:0000256" key="1">
    <source>
        <dbReference type="SAM" id="MobiDB-lite"/>
    </source>
</evidence>
<evidence type="ECO:0000256" key="2">
    <source>
        <dbReference type="SAM" id="Phobius"/>
    </source>
</evidence>
<accession>A0A0L0S4D2</accession>
<dbReference type="AlphaFoldDB" id="A0A0L0S4D2"/>
<name>A0A0L0S4D2_ALLM3</name>